<keyword evidence="1" id="KW-0732">Signal</keyword>
<dbReference type="Pfam" id="PF09362">
    <property type="entry name" value="DUF1996"/>
    <property type="match status" value="1"/>
</dbReference>
<dbReference type="EMBL" id="MU004243">
    <property type="protein sequence ID" value="KAF2664367.1"/>
    <property type="molecule type" value="Genomic_DNA"/>
</dbReference>
<evidence type="ECO:0000259" key="2">
    <source>
        <dbReference type="Pfam" id="PF09362"/>
    </source>
</evidence>
<name>A0A6A6TYX3_9PEZI</name>
<feature type="signal peptide" evidence="1">
    <location>
        <begin position="1"/>
        <end position="17"/>
    </location>
</feature>
<evidence type="ECO:0000313" key="4">
    <source>
        <dbReference type="Proteomes" id="UP000799302"/>
    </source>
</evidence>
<dbReference type="AlphaFoldDB" id="A0A6A6TYX3"/>
<evidence type="ECO:0000256" key="1">
    <source>
        <dbReference type="SAM" id="SignalP"/>
    </source>
</evidence>
<dbReference type="PANTHER" id="PTHR43662:SF5">
    <property type="entry name" value="DUF1996 DOMAIN-CONTAINING PROTEIN"/>
    <property type="match status" value="1"/>
</dbReference>
<keyword evidence="4" id="KW-1185">Reference proteome</keyword>
<dbReference type="OrthoDB" id="74764at2759"/>
<protein>
    <recommendedName>
        <fullName evidence="2">DUF1996 domain-containing protein</fullName>
    </recommendedName>
</protein>
<feature type="chain" id="PRO_5025520729" description="DUF1996 domain-containing protein" evidence="1">
    <location>
        <begin position="18"/>
        <end position="332"/>
    </location>
</feature>
<feature type="domain" description="DUF1996" evidence="2">
    <location>
        <begin position="32"/>
        <end position="278"/>
    </location>
</feature>
<sequence>MRSHTTTLLALVAPAWAGLRFPCSTLTIQRLDPVVQPGSNPSGHVHHIVGGNAFNASMSGDVGERASCTTCQMSEDFSNYWTAHLYFKHPTNGSYHRVEPKPVMPALGGSNGAKGGLTVYYTQFDLSKDNVKTQHVKTFPPGFRMTVGNPQATSKQHLGLSYSCMSGNSRGRIISTMPETPCSAGIFTTHHFPPCWDGKNLDSPDHQSHMYNTVNSEGFTNASPCPASHPVRVPQVAFETVWDTTPFNSMWPAGTPNPFVWSYEGSSYGTHADYMFGWKGDSLQRAMDKSECFYDGCGSIKKQPMATANQCKVKDMVGETTTGWLKALPGRI</sequence>
<proteinExistence type="predicted"/>
<reference evidence="3" key="1">
    <citation type="journal article" date="2020" name="Stud. Mycol.">
        <title>101 Dothideomycetes genomes: a test case for predicting lifestyles and emergence of pathogens.</title>
        <authorList>
            <person name="Haridas S."/>
            <person name="Albert R."/>
            <person name="Binder M."/>
            <person name="Bloem J."/>
            <person name="Labutti K."/>
            <person name="Salamov A."/>
            <person name="Andreopoulos B."/>
            <person name="Baker S."/>
            <person name="Barry K."/>
            <person name="Bills G."/>
            <person name="Bluhm B."/>
            <person name="Cannon C."/>
            <person name="Castanera R."/>
            <person name="Culley D."/>
            <person name="Daum C."/>
            <person name="Ezra D."/>
            <person name="Gonzalez J."/>
            <person name="Henrissat B."/>
            <person name="Kuo A."/>
            <person name="Liang C."/>
            <person name="Lipzen A."/>
            <person name="Lutzoni F."/>
            <person name="Magnuson J."/>
            <person name="Mondo S."/>
            <person name="Nolan M."/>
            <person name="Ohm R."/>
            <person name="Pangilinan J."/>
            <person name="Park H.-J."/>
            <person name="Ramirez L."/>
            <person name="Alfaro M."/>
            <person name="Sun H."/>
            <person name="Tritt A."/>
            <person name="Yoshinaga Y."/>
            <person name="Zwiers L.-H."/>
            <person name="Turgeon B."/>
            <person name="Goodwin S."/>
            <person name="Spatafora J."/>
            <person name="Crous P."/>
            <person name="Grigoriev I."/>
        </authorList>
    </citation>
    <scope>NUCLEOTIDE SEQUENCE</scope>
    <source>
        <strain evidence="3">CBS 115976</strain>
    </source>
</reference>
<accession>A0A6A6TYX3</accession>
<gene>
    <name evidence="3" type="ORF">BT63DRAFT_465228</name>
</gene>
<dbReference type="InterPro" id="IPR018535">
    <property type="entry name" value="DUF1996"/>
</dbReference>
<dbReference type="PANTHER" id="PTHR43662">
    <property type="match status" value="1"/>
</dbReference>
<evidence type="ECO:0000313" key="3">
    <source>
        <dbReference type="EMBL" id="KAF2664367.1"/>
    </source>
</evidence>
<dbReference type="Proteomes" id="UP000799302">
    <property type="component" value="Unassembled WGS sequence"/>
</dbReference>
<organism evidence="3 4">
    <name type="scientific">Microthyrium microscopicum</name>
    <dbReference type="NCBI Taxonomy" id="703497"/>
    <lineage>
        <taxon>Eukaryota</taxon>
        <taxon>Fungi</taxon>
        <taxon>Dikarya</taxon>
        <taxon>Ascomycota</taxon>
        <taxon>Pezizomycotina</taxon>
        <taxon>Dothideomycetes</taxon>
        <taxon>Dothideomycetes incertae sedis</taxon>
        <taxon>Microthyriales</taxon>
        <taxon>Microthyriaceae</taxon>
        <taxon>Microthyrium</taxon>
    </lineage>
</organism>